<protein>
    <submittedName>
        <fullName evidence="1">Uncharacterized nucleotidyltransferase</fullName>
    </submittedName>
</protein>
<dbReference type="SUPFAM" id="SSF81301">
    <property type="entry name" value="Nucleotidyltransferase"/>
    <property type="match status" value="1"/>
</dbReference>
<evidence type="ECO:0000313" key="1">
    <source>
        <dbReference type="EMBL" id="SDF96051.1"/>
    </source>
</evidence>
<accession>A0A1G7QBW9</accession>
<dbReference type="Pfam" id="PF14907">
    <property type="entry name" value="NTP_transf_5"/>
    <property type="match status" value="1"/>
</dbReference>
<name>A0A1G7QBW9_9PSEU</name>
<reference evidence="2" key="1">
    <citation type="submission" date="2016-10" db="EMBL/GenBank/DDBJ databases">
        <authorList>
            <person name="Varghese N."/>
            <person name="Submissions S."/>
        </authorList>
    </citation>
    <scope>NUCLEOTIDE SEQUENCE [LARGE SCALE GENOMIC DNA]</scope>
    <source>
        <strain evidence="2">CGMCC 4.3506</strain>
    </source>
</reference>
<proteinExistence type="predicted"/>
<dbReference type="EMBL" id="FNCC01000004">
    <property type="protein sequence ID" value="SDF96051.1"/>
    <property type="molecule type" value="Genomic_DNA"/>
</dbReference>
<dbReference type="Proteomes" id="UP000199623">
    <property type="component" value="Unassembled WGS sequence"/>
</dbReference>
<dbReference type="Gene3D" id="3.30.460.40">
    <property type="match status" value="1"/>
</dbReference>
<evidence type="ECO:0000313" key="2">
    <source>
        <dbReference type="Proteomes" id="UP000199623"/>
    </source>
</evidence>
<organism evidence="1 2">
    <name type="scientific">Lentzea fradiae</name>
    <dbReference type="NCBI Taxonomy" id="200378"/>
    <lineage>
        <taxon>Bacteria</taxon>
        <taxon>Bacillati</taxon>
        <taxon>Actinomycetota</taxon>
        <taxon>Actinomycetes</taxon>
        <taxon>Pseudonocardiales</taxon>
        <taxon>Pseudonocardiaceae</taxon>
        <taxon>Lentzea</taxon>
    </lineage>
</organism>
<keyword evidence="2" id="KW-1185">Reference proteome</keyword>
<dbReference type="OrthoDB" id="3394845at2"/>
<dbReference type="RefSeq" id="WP_090048340.1">
    <property type="nucleotide sequence ID" value="NZ_FNCC01000004.1"/>
</dbReference>
<keyword evidence="1" id="KW-0808">Transferase</keyword>
<sequence length="197" mass="21488">MSDVQAELLRTLTKVAKALRGAEIPFALTGGCAGYARGGPTSEHDVDLLVREEDATEAVRVLVGAGMRAAEPPEDWLLKVYDGDSLVDLLFRPNERPVTDEVLALAEEMPVGSVLLPVMPATFVLTSKLLVLDGHRCDFSELLPFARALREQIDWDRVREDTRHSPYAEAFLLLIERLEIIGRGGNGIRAVPGGKSA</sequence>
<dbReference type="InterPro" id="IPR039498">
    <property type="entry name" value="NTP_transf_5"/>
</dbReference>
<dbReference type="AlphaFoldDB" id="A0A1G7QBW9"/>
<gene>
    <name evidence="1" type="ORF">SAMN05216553_104380</name>
</gene>
<dbReference type="STRING" id="200378.SAMN05216553_104380"/>
<dbReference type="InterPro" id="IPR043519">
    <property type="entry name" value="NT_sf"/>
</dbReference>
<dbReference type="GO" id="GO:0016740">
    <property type="term" value="F:transferase activity"/>
    <property type="evidence" value="ECO:0007669"/>
    <property type="project" value="UniProtKB-KW"/>
</dbReference>